<evidence type="ECO:0000313" key="1">
    <source>
        <dbReference type="EMBL" id="PRP91125.1"/>
    </source>
</evidence>
<organism evidence="1 2">
    <name type="scientific">Enhygromyxa salina</name>
    <dbReference type="NCBI Taxonomy" id="215803"/>
    <lineage>
        <taxon>Bacteria</taxon>
        <taxon>Pseudomonadati</taxon>
        <taxon>Myxococcota</taxon>
        <taxon>Polyangia</taxon>
        <taxon>Nannocystales</taxon>
        <taxon>Nannocystaceae</taxon>
        <taxon>Enhygromyxa</taxon>
    </lineage>
</organism>
<proteinExistence type="predicted"/>
<evidence type="ECO:0000313" key="2">
    <source>
        <dbReference type="Proteomes" id="UP000237968"/>
    </source>
</evidence>
<name>A0A2S9XE34_9BACT</name>
<gene>
    <name evidence="1" type="ORF">ENSA5_58620</name>
</gene>
<accession>A0A2S9XE34</accession>
<comment type="caution">
    <text evidence="1">The sequence shown here is derived from an EMBL/GenBank/DDBJ whole genome shotgun (WGS) entry which is preliminary data.</text>
</comment>
<keyword evidence="2" id="KW-1185">Reference proteome</keyword>
<sequence length="71" mass="7735">MGSLDGNGECGGYMYHIFGETRGAYSNYVEHWLDTQTGHSGAPMYISNNGDRVIHLVHVKSCDDPRDCGAA</sequence>
<dbReference type="Proteomes" id="UP000237968">
    <property type="component" value="Unassembled WGS sequence"/>
</dbReference>
<dbReference type="Gene3D" id="2.40.10.10">
    <property type="entry name" value="Trypsin-like serine proteases"/>
    <property type="match status" value="1"/>
</dbReference>
<protein>
    <submittedName>
        <fullName evidence="1">Uncharacterized protein</fullName>
    </submittedName>
</protein>
<reference evidence="1 2" key="1">
    <citation type="submission" date="2018-03" db="EMBL/GenBank/DDBJ databases">
        <title>Draft Genome Sequences of the Obligatory Marine Myxobacteria Enhygromyxa salina SWB005.</title>
        <authorList>
            <person name="Poehlein A."/>
            <person name="Moghaddam J.A."/>
            <person name="Harms H."/>
            <person name="Alanjari M."/>
            <person name="Koenig G.M."/>
            <person name="Daniel R."/>
            <person name="Schaeberle T.F."/>
        </authorList>
    </citation>
    <scope>NUCLEOTIDE SEQUENCE [LARGE SCALE GENOMIC DNA]</scope>
    <source>
        <strain evidence="1 2">SWB005</strain>
    </source>
</reference>
<dbReference type="AlphaFoldDB" id="A0A2S9XE34"/>
<dbReference type="InterPro" id="IPR043504">
    <property type="entry name" value="Peptidase_S1_PA_chymotrypsin"/>
</dbReference>
<dbReference type="EMBL" id="PVNK01000257">
    <property type="protein sequence ID" value="PRP91125.1"/>
    <property type="molecule type" value="Genomic_DNA"/>
</dbReference>